<dbReference type="SUPFAM" id="SSF161070">
    <property type="entry name" value="SNF-like"/>
    <property type="match status" value="1"/>
</dbReference>
<dbReference type="eggNOG" id="arCOG04466">
    <property type="taxonomic scope" value="Archaea"/>
</dbReference>
<dbReference type="PATRIC" id="fig|797299.3.peg.1141"/>
<dbReference type="RefSeq" id="WP_084568938.1">
    <property type="nucleotide sequence ID" value="NZ_CP007055.1"/>
</dbReference>
<keyword evidence="2" id="KW-0813">Transport</keyword>
<protein>
    <submittedName>
        <fullName evidence="7">Daunorubicin ABC transporter ATP-binding protein</fullName>
    </submittedName>
</protein>
<dbReference type="InterPro" id="IPR000175">
    <property type="entry name" value="Na/ntran_symport"/>
</dbReference>
<dbReference type="PRINTS" id="PR00176">
    <property type="entry name" value="NANEUSMPORT"/>
</dbReference>
<evidence type="ECO:0000256" key="3">
    <source>
        <dbReference type="ARBA" id="ARBA00022692"/>
    </source>
</evidence>
<comment type="subcellular location">
    <subcellularLocation>
        <location evidence="1">Membrane</location>
        <topology evidence="1">Multi-pass membrane protein</topology>
    </subcellularLocation>
</comment>
<dbReference type="Pfam" id="PF00209">
    <property type="entry name" value="SNF"/>
    <property type="match status" value="2"/>
</dbReference>
<dbReference type="CDD" id="cd10336">
    <property type="entry name" value="SLC6sbd_Tyt1-Like"/>
    <property type="match status" value="1"/>
</dbReference>
<evidence type="ECO:0000256" key="1">
    <source>
        <dbReference type="ARBA" id="ARBA00004141"/>
    </source>
</evidence>
<dbReference type="OrthoDB" id="99721at2157"/>
<dbReference type="GeneID" id="25144903"/>
<dbReference type="PANTHER" id="PTHR42948">
    <property type="entry name" value="TRANSPORTER"/>
    <property type="match status" value="1"/>
</dbReference>
<evidence type="ECO:0000256" key="2">
    <source>
        <dbReference type="ARBA" id="ARBA00022448"/>
    </source>
</evidence>
<feature type="transmembrane region" description="Helical" evidence="6">
    <location>
        <begin position="346"/>
        <end position="367"/>
    </location>
</feature>
<feature type="transmembrane region" description="Helical" evidence="6">
    <location>
        <begin position="12"/>
        <end position="31"/>
    </location>
</feature>
<feature type="transmembrane region" description="Helical" evidence="6">
    <location>
        <begin position="248"/>
        <end position="270"/>
    </location>
</feature>
<organism evidence="7 8">
    <name type="scientific">Halostagnicola larsenii XH-48</name>
    <dbReference type="NCBI Taxonomy" id="797299"/>
    <lineage>
        <taxon>Archaea</taxon>
        <taxon>Methanobacteriati</taxon>
        <taxon>Methanobacteriota</taxon>
        <taxon>Stenosarchaea group</taxon>
        <taxon>Halobacteria</taxon>
        <taxon>Halobacteriales</taxon>
        <taxon>Natrialbaceae</taxon>
        <taxon>Halostagnicola</taxon>
    </lineage>
</organism>
<evidence type="ECO:0000256" key="5">
    <source>
        <dbReference type="ARBA" id="ARBA00023136"/>
    </source>
</evidence>
<keyword evidence="5 6" id="KW-0472">Membrane</keyword>
<dbReference type="InterPro" id="IPR047218">
    <property type="entry name" value="YocR/YhdH-like"/>
</dbReference>
<keyword evidence="8" id="KW-1185">Reference proteome</keyword>
<evidence type="ECO:0000256" key="4">
    <source>
        <dbReference type="ARBA" id="ARBA00022989"/>
    </source>
</evidence>
<feature type="transmembrane region" description="Helical" evidence="6">
    <location>
        <begin position="374"/>
        <end position="394"/>
    </location>
</feature>
<keyword evidence="7" id="KW-0547">Nucleotide-binding</keyword>
<evidence type="ECO:0000313" key="7">
    <source>
        <dbReference type="EMBL" id="AHF99228.1"/>
    </source>
</evidence>
<dbReference type="GO" id="GO:0005524">
    <property type="term" value="F:ATP binding"/>
    <property type="evidence" value="ECO:0007669"/>
    <property type="project" value="UniProtKB-KW"/>
</dbReference>
<feature type="transmembrane region" description="Helical" evidence="6">
    <location>
        <begin position="37"/>
        <end position="60"/>
    </location>
</feature>
<evidence type="ECO:0000313" key="8">
    <source>
        <dbReference type="Proteomes" id="UP000019024"/>
    </source>
</evidence>
<evidence type="ECO:0000256" key="6">
    <source>
        <dbReference type="SAM" id="Phobius"/>
    </source>
</evidence>
<sequence length="453" mass="47328">MVERETWATRTGFILAAVGSAVGLGNVWRFPYQVGEFGGAAFLVVYLALIALVGFPVLMVEFTVGRYTDRNPVGALKQIGRGPWKRIGWVFVLAGFVILSYYSVVAGWVLQYTAYGLQGNFAADGAAQFGATYGGITPVLTHAIFMAAVIAVVGLGIRQGIELAVKLMVPAIIALTIGLAVYAATLPGAGEAYAYYLSPNLGTIAANWTEILPAAAGQAFFTLSLGMGVMITYASYLGEDRNLAKDGLIIVGLDTAIAFTIGLVAFPILFSGGVGVSEITEIGAGAGFIFISLSQAFANLPLGGVLGAIFFATVAIAALSSAISILEVVVSYLIDEHGVDRGPATAIIGTAIFLAGVPVAYDGGLSWLTVYDQLANYILLVLGALLLSIYVGWIKSDLGLEELGKGVKNLGAWGITWIWVLRIPVIIVLVVVLTLNAIEAYTQISGVLSGLVG</sequence>
<feature type="transmembrane region" description="Helical" evidence="6">
    <location>
        <begin position="414"/>
        <end position="435"/>
    </location>
</feature>
<dbReference type="EMBL" id="CP007055">
    <property type="protein sequence ID" value="AHF99228.1"/>
    <property type="molecule type" value="Genomic_DNA"/>
</dbReference>
<feature type="transmembrane region" description="Helical" evidence="6">
    <location>
        <begin position="282"/>
        <end position="302"/>
    </location>
</feature>
<name>W0JKV1_9EURY</name>
<dbReference type="AlphaFoldDB" id="W0JKV1"/>
<dbReference type="PROSITE" id="PS50267">
    <property type="entry name" value="NA_NEUROTRAN_SYMP_3"/>
    <property type="match status" value="1"/>
</dbReference>
<dbReference type="STRING" id="797299.HALLA_10560"/>
<dbReference type="Proteomes" id="UP000019024">
    <property type="component" value="Chromosome"/>
</dbReference>
<dbReference type="NCBIfam" id="NF037979">
    <property type="entry name" value="Na_transp"/>
    <property type="match status" value="1"/>
</dbReference>
<dbReference type="KEGG" id="hlr:HALLA_10560"/>
<feature type="transmembrane region" description="Helical" evidence="6">
    <location>
        <begin position="167"/>
        <end position="196"/>
    </location>
</feature>
<feature type="transmembrane region" description="Helical" evidence="6">
    <location>
        <begin position="309"/>
        <end position="334"/>
    </location>
</feature>
<feature type="transmembrane region" description="Helical" evidence="6">
    <location>
        <begin position="216"/>
        <end position="236"/>
    </location>
</feature>
<feature type="transmembrane region" description="Helical" evidence="6">
    <location>
        <begin position="87"/>
        <end position="110"/>
    </location>
</feature>
<proteinExistence type="predicted"/>
<dbReference type="InterPro" id="IPR037272">
    <property type="entry name" value="SNS_sf"/>
</dbReference>
<dbReference type="PANTHER" id="PTHR42948:SF1">
    <property type="entry name" value="TRANSPORTER"/>
    <property type="match status" value="1"/>
</dbReference>
<dbReference type="HOGENOM" id="CLU_006855_3_4_2"/>
<keyword evidence="7" id="KW-0067">ATP-binding</keyword>
<gene>
    <name evidence="7" type="ORF">HALLA_10560</name>
</gene>
<accession>W0JKV1</accession>
<keyword evidence="3 6" id="KW-0812">Transmembrane</keyword>
<reference evidence="7 8" key="1">
    <citation type="submission" date="2014-01" db="EMBL/GenBank/DDBJ databases">
        <authorList>
            <consortium name="DOE Joint Genome Institute"/>
            <person name="Anderson I."/>
            <person name="Huntemann M."/>
            <person name="Han J."/>
            <person name="Chen A."/>
            <person name="Kyrpides N."/>
            <person name="Mavromatis K."/>
            <person name="Markowitz V."/>
            <person name="Palaniappan K."/>
            <person name="Ivanova N."/>
            <person name="Schaumberg A."/>
            <person name="Pati A."/>
            <person name="Liolios K."/>
            <person name="Nordberg H.P."/>
            <person name="Cantor M.N."/>
            <person name="Hua S.X."/>
            <person name="Woyke T."/>
        </authorList>
    </citation>
    <scope>NUCLEOTIDE SEQUENCE [LARGE SCALE GENOMIC DNA]</scope>
    <source>
        <strain evidence="7 8">XH-48</strain>
    </source>
</reference>
<feature type="transmembrane region" description="Helical" evidence="6">
    <location>
        <begin position="130"/>
        <end position="155"/>
    </location>
</feature>
<dbReference type="GO" id="GO:0016020">
    <property type="term" value="C:membrane"/>
    <property type="evidence" value="ECO:0007669"/>
    <property type="project" value="UniProtKB-SubCell"/>
</dbReference>
<keyword evidence="4 6" id="KW-1133">Transmembrane helix</keyword>